<keyword evidence="6 7" id="KW-0143">Chaperone</keyword>
<keyword evidence="2 7" id="KW-0997">Cell inner membrane</keyword>
<feature type="transmembrane region" description="Helical" evidence="8">
    <location>
        <begin position="7"/>
        <end position="28"/>
    </location>
</feature>
<keyword evidence="3 7" id="KW-0812">Transmembrane</keyword>
<evidence type="ECO:0000256" key="1">
    <source>
        <dbReference type="ARBA" id="ARBA00022475"/>
    </source>
</evidence>
<organism evidence="10 11">
    <name type="scientific">Shewanella surugensis</name>
    <dbReference type="NCBI Taxonomy" id="212020"/>
    <lineage>
        <taxon>Bacteria</taxon>
        <taxon>Pseudomonadati</taxon>
        <taxon>Pseudomonadota</taxon>
        <taxon>Gammaproteobacteria</taxon>
        <taxon>Alteromonadales</taxon>
        <taxon>Shewanellaceae</taxon>
        <taxon>Shewanella</taxon>
    </lineage>
</organism>
<comment type="domain">
    <text evidence="7">The transmembrane domain is a dimerization domain.</text>
</comment>
<dbReference type="InterPro" id="IPR001623">
    <property type="entry name" value="DnaJ_domain"/>
</dbReference>
<comment type="caution">
    <text evidence="10">The sequence shown here is derived from an EMBL/GenBank/DDBJ whole genome shotgun (WGS) entry which is preliminary data.</text>
</comment>
<evidence type="ECO:0000256" key="4">
    <source>
        <dbReference type="ARBA" id="ARBA00022989"/>
    </source>
</evidence>
<dbReference type="PANTHER" id="PTHR24074">
    <property type="entry name" value="CO-CHAPERONE PROTEIN DJLA"/>
    <property type="match status" value="1"/>
</dbReference>
<keyword evidence="11" id="KW-1185">Reference proteome</keyword>
<protein>
    <recommendedName>
        <fullName evidence="7">Co-chaperone protein DjlA</fullName>
    </recommendedName>
</protein>
<dbReference type="PRINTS" id="PR00625">
    <property type="entry name" value="JDOMAIN"/>
</dbReference>
<evidence type="ECO:0000256" key="6">
    <source>
        <dbReference type="ARBA" id="ARBA00023186"/>
    </source>
</evidence>
<keyword evidence="4 7" id="KW-1133">Transmembrane helix</keyword>
<evidence type="ECO:0000256" key="7">
    <source>
        <dbReference type="HAMAP-Rule" id="MF_01153"/>
    </source>
</evidence>
<dbReference type="Pfam" id="PF05099">
    <property type="entry name" value="TerB"/>
    <property type="match status" value="1"/>
</dbReference>
<dbReference type="Gene3D" id="1.10.3680.10">
    <property type="entry name" value="TerB-like"/>
    <property type="match status" value="1"/>
</dbReference>
<feature type="topological domain" description="Periplasmic" evidence="7">
    <location>
        <begin position="1"/>
        <end position="6"/>
    </location>
</feature>
<evidence type="ECO:0000256" key="2">
    <source>
        <dbReference type="ARBA" id="ARBA00022519"/>
    </source>
</evidence>
<keyword evidence="1 7" id="KW-1003">Cell membrane</keyword>
<dbReference type="InterPro" id="IPR007791">
    <property type="entry name" value="DjlA_N"/>
</dbReference>
<comment type="subcellular location">
    <subcellularLocation>
        <location evidence="7">Cell inner membrane</location>
        <topology evidence="7">Single-pass type III membrane protein</topology>
    </subcellularLocation>
</comment>
<dbReference type="InterPro" id="IPR023749">
    <property type="entry name" value="DjlA"/>
</dbReference>
<comment type="function">
    <text evidence="7">Regulatory DnaK co-chaperone. Direct interaction between DnaK and DjlA is needed for the induction of the wcaABCDE operon, involved in the synthesis of a colanic acid polysaccharide capsule, possibly through activation of the RcsB/RcsC phosphotransfer signaling pathway. The colanic acid capsule may help the bacterium survive conditions outside the host.</text>
</comment>
<evidence type="ECO:0000256" key="5">
    <source>
        <dbReference type="ARBA" id="ARBA00023136"/>
    </source>
</evidence>
<proteinExistence type="inferred from homology"/>
<gene>
    <name evidence="7 10" type="primary">djlA</name>
    <name evidence="10" type="ORF">L2764_20820</name>
</gene>
<dbReference type="InterPro" id="IPR036869">
    <property type="entry name" value="J_dom_sf"/>
</dbReference>
<feature type="topological domain" description="Cytoplasmic" evidence="7">
    <location>
        <begin position="31"/>
        <end position="260"/>
    </location>
</feature>
<accession>A0ABT0LGN5</accession>
<dbReference type="HAMAP" id="MF_01153">
    <property type="entry name" value="DjlA"/>
    <property type="match status" value="1"/>
</dbReference>
<dbReference type="Gene3D" id="1.10.287.110">
    <property type="entry name" value="DnaJ domain"/>
    <property type="match status" value="1"/>
</dbReference>
<dbReference type="InterPro" id="IPR029024">
    <property type="entry name" value="TerB-like"/>
</dbReference>
<dbReference type="SUPFAM" id="SSF46565">
    <property type="entry name" value="Chaperone J-domain"/>
    <property type="match status" value="1"/>
</dbReference>
<feature type="domain" description="J" evidence="9">
    <location>
        <begin position="194"/>
        <end position="260"/>
    </location>
</feature>
<dbReference type="InterPro" id="IPR050817">
    <property type="entry name" value="DjlA_DnaK_co-chaperone"/>
</dbReference>
<sequence length="260" mass="29058">MRIFGKVFGFIIGFMLGRLFGGLLGLWLGHIYDRSQGGGSSLFANAANRQRLFFNTTFAVMGHVAKASGQVTQNDIRVATALMDQMQLKGEARREAQTSFGEGKSDHFDIKEKLRTFRMIAMGRRELVQMFLEIQIQTALSDAKLEPSEHAVLLVIAQELGYSGAQLDALLARWQAEFKFHQNGGSTNKTTIEDAYSILGLSKDTSNQDIKRAYRKLMNEHHPDKLVAKGLPPEMMALAKNKAQDIQAAYDKVKSERGMR</sequence>
<evidence type="ECO:0000259" key="9">
    <source>
        <dbReference type="PROSITE" id="PS50076"/>
    </source>
</evidence>
<dbReference type="RefSeq" id="WP_248942267.1">
    <property type="nucleotide sequence ID" value="NZ_JAKIKS010000111.1"/>
</dbReference>
<evidence type="ECO:0000313" key="10">
    <source>
        <dbReference type="EMBL" id="MCL1126858.1"/>
    </source>
</evidence>
<dbReference type="Pfam" id="PF00226">
    <property type="entry name" value="DnaJ"/>
    <property type="match status" value="1"/>
</dbReference>
<dbReference type="Proteomes" id="UP001203423">
    <property type="component" value="Unassembled WGS sequence"/>
</dbReference>
<evidence type="ECO:0000313" key="11">
    <source>
        <dbReference type="Proteomes" id="UP001203423"/>
    </source>
</evidence>
<name>A0ABT0LGN5_9GAMM</name>
<comment type="subunit">
    <text evidence="7">Homodimer.</text>
</comment>
<dbReference type="CDD" id="cd06257">
    <property type="entry name" value="DnaJ"/>
    <property type="match status" value="1"/>
</dbReference>
<dbReference type="PROSITE" id="PS50076">
    <property type="entry name" value="DNAJ_2"/>
    <property type="match status" value="1"/>
</dbReference>
<dbReference type="CDD" id="cd07316">
    <property type="entry name" value="terB_like_DjlA"/>
    <property type="match status" value="1"/>
</dbReference>
<keyword evidence="5 7" id="KW-0472">Membrane</keyword>
<dbReference type="EMBL" id="JAKIKS010000111">
    <property type="protein sequence ID" value="MCL1126858.1"/>
    <property type="molecule type" value="Genomic_DNA"/>
</dbReference>
<evidence type="ECO:0000256" key="8">
    <source>
        <dbReference type="SAM" id="Phobius"/>
    </source>
</evidence>
<evidence type="ECO:0000256" key="3">
    <source>
        <dbReference type="ARBA" id="ARBA00022692"/>
    </source>
</evidence>
<reference evidence="10 11" key="1">
    <citation type="submission" date="2022-01" db="EMBL/GenBank/DDBJ databases">
        <title>Whole genome-based taxonomy of the Shewanellaceae.</title>
        <authorList>
            <person name="Martin-Rodriguez A.J."/>
        </authorList>
    </citation>
    <scope>NUCLEOTIDE SEQUENCE [LARGE SCALE GENOMIC DNA]</scope>
    <source>
        <strain evidence="10 11">DSM 17177</strain>
    </source>
</reference>
<dbReference type="NCBIfam" id="NF006948">
    <property type="entry name" value="PRK09430.1"/>
    <property type="match status" value="1"/>
</dbReference>
<dbReference type="SMART" id="SM00271">
    <property type="entry name" value="DnaJ"/>
    <property type="match status" value="1"/>
</dbReference>